<protein>
    <submittedName>
        <fullName evidence="1">Uncharacterized protein</fullName>
    </submittedName>
</protein>
<keyword evidence="2" id="KW-1185">Reference proteome</keyword>
<proteinExistence type="predicted"/>
<sequence>MSAPQISASLTRLKLLEALRSGDTSRTDAIIEELSAVKPTTQTTELIQLRETVLHYAVQIAPLALVQHLAQSKKLDINSQDVDGNTPLHLAASAGRADVVRFLLSLPDINDTITNLKKKVAVELCKDLNLAQLMQFERAKFVEKLATDLRKFFTNRDFDNLEVLLVSNPRASQLLDINGADPETGDTVLHEYIKKEDIQMCDWILKHGGDPFKRDKRGKLPIDLVPSKNEPLRKLLKSASKDQTIMDPVVNTSNAIKAGTAVTYRGYLRKWTNFASGYKLRYFLLDSNGILSYYANQDDTNNACRGSLNLGFATLHLDSSEKLKFEIYGRNGIRWHLKANHPIETNRWVWTLQNAITIAKDNMKRRGVPPIEDDSTSARSSVDDPEKKHRRLHIPGRGNSRKHKRNSSQVSLASATSEESKDVASTSSAFGKEVGKTPTLPNLSRIKEKKPLVVDPEDQQSYVETDVENFDHDEFDDDDDSDGSTYNRGSDELFGAAGDELSTIKRALDIEITSLIDLFSLIDPLQSVEVGAKEEVYGVGLRSIKTIQELTEKYYARLQLKDAKLLKQLDRQLQVNKLWERLIQQLELEIAEREKKLSEFEGKKKKLRKYFSGRSGHASPRVAAGAGAAGAGAAIGAGAVGAKLGSGTLPEDPNEDQGQEDILQKKLDGDDSDEIEGLLRDDSDDEFFDADEFDQEEEHEPASGVGESSGENVAAGEQLQHTQSEKTVVDDSTSADQPQEEQAKSKSSNPKHEEWKQILEKDGSFLGYENGFRNKLGMDDDNRPKVSLWGVLKSMIGKDMTKMSLPVSFNEPTSLVQRLAEDIEYATLLDTAASYDDPTLRGVYVAVFGASEYASSINRIAKPFNPLLGETYEYCRPDQSYRLMVEQVSHHPPISACNAESINWTYYGENAVDSLFRGRSFDFKHLGKMFCVVRPINGVVNKNGEKVDEELYSWKKVNTSVVGIITGNPTVDNYGRMEVTNHTTGTSVIIDMKQRGWKASSAYQLSGQLLDSKGNVQWAIGGHWNSKVYAKKVSGHQDTTLDSTTKVSDDPFSGSRFLVWQAAPRPKLPFNLTLFAVTLNGLDERLGEFLPRTDTRLRPDQRAMEEGRYDEAADEKRRVEQKQREARKQREESKKPYRPQWFVKTKHPITGDSYWQFTDEYWSKRKDKKLGDVMDIF</sequence>
<accession>A0ACC2VWR1</accession>
<dbReference type="EMBL" id="JASBWR010000046">
    <property type="protein sequence ID" value="KAJ9103424.1"/>
    <property type="molecule type" value="Genomic_DNA"/>
</dbReference>
<name>A0ACC2VWR1_9TREE</name>
<evidence type="ECO:0000313" key="2">
    <source>
        <dbReference type="Proteomes" id="UP001241377"/>
    </source>
</evidence>
<comment type="caution">
    <text evidence="1">The sequence shown here is derived from an EMBL/GenBank/DDBJ whole genome shotgun (WGS) entry which is preliminary data.</text>
</comment>
<evidence type="ECO:0000313" key="1">
    <source>
        <dbReference type="EMBL" id="KAJ9103424.1"/>
    </source>
</evidence>
<gene>
    <name evidence="1" type="ORF">QFC19_004375</name>
</gene>
<reference evidence="1" key="1">
    <citation type="submission" date="2023-04" db="EMBL/GenBank/DDBJ databases">
        <title>Draft Genome sequencing of Naganishia species isolated from polar environments using Oxford Nanopore Technology.</title>
        <authorList>
            <person name="Leo P."/>
            <person name="Venkateswaran K."/>
        </authorList>
    </citation>
    <scope>NUCLEOTIDE SEQUENCE</scope>
    <source>
        <strain evidence="1">MNA-CCFEE 5261</strain>
    </source>
</reference>
<organism evidence="1 2">
    <name type="scientific">Naganishia cerealis</name>
    <dbReference type="NCBI Taxonomy" id="610337"/>
    <lineage>
        <taxon>Eukaryota</taxon>
        <taxon>Fungi</taxon>
        <taxon>Dikarya</taxon>
        <taxon>Basidiomycota</taxon>
        <taxon>Agaricomycotina</taxon>
        <taxon>Tremellomycetes</taxon>
        <taxon>Filobasidiales</taxon>
        <taxon>Filobasidiaceae</taxon>
        <taxon>Naganishia</taxon>
    </lineage>
</organism>
<dbReference type="Proteomes" id="UP001241377">
    <property type="component" value="Unassembled WGS sequence"/>
</dbReference>